<keyword evidence="2" id="KW-0479">Metal-binding</keyword>
<evidence type="ECO:0000313" key="4">
    <source>
        <dbReference type="EMBL" id="MBS4215446.1"/>
    </source>
</evidence>
<dbReference type="InterPro" id="IPR041802">
    <property type="entry name" value="MPP_YfcE"/>
</dbReference>
<sequence>MSKVLVVSDSHGMTKELEVIRERHLDDVDLMIHCGDSQLDPDHKSLTGYFTVGGNCDFGGFPLELVTDVSGKKIFITHGHRYSVKTSLMKLTYKAQESGADIVCFGHSHILGAEVIDGTLYLNPGSIRLPRHRVEKTYVILDLQENVVRMTVYELNGIEISGLAREFKFN</sequence>
<dbReference type="Gene3D" id="3.60.21.10">
    <property type="match status" value="1"/>
</dbReference>
<reference evidence="4" key="1">
    <citation type="submission" date="2021-05" db="EMBL/GenBank/DDBJ databases">
        <title>Novel Bacillus species.</title>
        <authorList>
            <person name="Liu G."/>
        </authorList>
    </citation>
    <scope>NUCLEOTIDE SEQUENCE</scope>
    <source>
        <strain evidence="4">FJAT-49825</strain>
    </source>
</reference>
<comment type="cofactor">
    <cofactor evidence="2">
        <name>a divalent metal cation</name>
        <dbReference type="ChEBI" id="CHEBI:60240"/>
    </cofactor>
</comment>
<dbReference type="Pfam" id="PF12850">
    <property type="entry name" value="Metallophos_2"/>
    <property type="match status" value="1"/>
</dbReference>
<dbReference type="AlphaFoldDB" id="A0A942YYW4"/>
<proteinExistence type="inferred from homology"/>
<evidence type="ECO:0000313" key="5">
    <source>
        <dbReference type="Proteomes" id="UP000679749"/>
    </source>
</evidence>
<dbReference type="RefSeq" id="WP_213119979.1">
    <property type="nucleotide sequence ID" value="NZ_JAGYPF010000005.1"/>
</dbReference>
<organism evidence="4 5">
    <name type="scientific">Neobacillus rhizophilus</name>
    <dbReference type="NCBI Taxonomy" id="2833579"/>
    <lineage>
        <taxon>Bacteria</taxon>
        <taxon>Bacillati</taxon>
        <taxon>Bacillota</taxon>
        <taxon>Bacilli</taxon>
        <taxon>Bacillales</taxon>
        <taxon>Bacillaceae</taxon>
        <taxon>Neobacillus</taxon>
    </lineage>
</organism>
<dbReference type="InterPro" id="IPR000979">
    <property type="entry name" value="Phosphodiesterase_MJ0936/Vps29"/>
</dbReference>
<evidence type="ECO:0000256" key="2">
    <source>
        <dbReference type="RuleBase" id="RU362039"/>
    </source>
</evidence>
<dbReference type="PANTHER" id="PTHR11124">
    <property type="entry name" value="VACUOLAR SORTING PROTEIN VPS29"/>
    <property type="match status" value="1"/>
</dbReference>
<protein>
    <recommendedName>
        <fullName evidence="2">Phosphoesterase</fullName>
        <ecNumber evidence="2">3.1.4.-</ecNumber>
    </recommendedName>
</protein>
<dbReference type="NCBIfam" id="TIGR00040">
    <property type="entry name" value="yfcE"/>
    <property type="match status" value="1"/>
</dbReference>
<dbReference type="EMBL" id="JAGYPF010000005">
    <property type="protein sequence ID" value="MBS4215446.1"/>
    <property type="molecule type" value="Genomic_DNA"/>
</dbReference>
<dbReference type="InterPro" id="IPR029052">
    <property type="entry name" value="Metallo-depent_PP-like"/>
</dbReference>
<gene>
    <name evidence="4" type="ORF">KHA99_23795</name>
</gene>
<name>A0A942YYW4_9BACI</name>
<dbReference type="SUPFAM" id="SSF56300">
    <property type="entry name" value="Metallo-dependent phosphatases"/>
    <property type="match status" value="1"/>
</dbReference>
<evidence type="ECO:0000256" key="1">
    <source>
        <dbReference type="ARBA" id="ARBA00008950"/>
    </source>
</evidence>
<comment type="caution">
    <text evidence="4">The sequence shown here is derived from an EMBL/GenBank/DDBJ whole genome shotgun (WGS) entry which is preliminary data.</text>
</comment>
<dbReference type="CDD" id="cd00841">
    <property type="entry name" value="MPP_YfcE"/>
    <property type="match status" value="1"/>
</dbReference>
<dbReference type="GO" id="GO:0046872">
    <property type="term" value="F:metal ion binding"/>
    <property type="evidence" value="ECO:0007669"/>
    <property type="project" value="UniProtKB-KW"/>
</dbReference>
<accession>A0A942YYW4</accession>
<keyword evidence="5" id="KW-1185">Reference proteome</keyword>
<evidence type="ECO:0000259" key="3">
    <source>
        <dbReference type="Pfam" id="PF12850"/>
    </source>
</evidence>
<dbReference type="InterPro" id="IPR024654">
    <property type="entry name" value="Calcineurin-like_PHP_lpxH"/>
</dbReference>
<dbReference type="EC" id="3.1.4.-" evidence="2"/>
<dbReference type="GO" id="GO:0016787">
    <property type="term" value="F:hydrolase activity"/>
    <property type="evidence" value="ECO:0007669"/>
    <property type="project" value="UniProtKB-UniRule"/>
</dbReference>
<feature type="domain" description="Calcineurin-like phosphoesterase" evidence="3">
    <location>
        <begin position="3"/>
        <end position="145"/>
    </location>
</feature>
<dbReference type="Proteomes" id="UP000679749">
    <property type="component" value="Unassembled WGS sequence"/>
</dbReference>
<comment type="similarity">
    <text evidence="1 2">Belongs to the metallophosphoesterase superfamily. YfcE family.</text>
</comment>